<sequence>MQTAPLEAGHSRWYVRINNRSSPLLDSRRGPCACSGRAKSLRLVVYAVVSGGGNLGVPGLLLHEGARLVVLLEGAGLVLLLEGLLREVGVDVARVQRGRPLLEERLEAEAPDGGAVDGGEEEEAEEGAVAGEDHEELSEAGQAEEDQVDPGHVLGGALVVVGLEVEEGGAVHDEREAVGEAAELEEDPVGLGLLVARPPLHAHVEVGVDVLHEPQHGRDEVEGDGGAEDLGAGAEAAHRLGVVRDEDLEHGDVEGAEEVERHEGGDGEVEGPRDLHALGSGVEVEDEDAVSAERPVEDEHEREGGALEGEPGAQQLRTEEADHGCVLLTPRADDLVFHDVVGLHLASVRVLHTVLVLHLSLVAVRLVGAHMGHLLHRDLRHCR</sequence>
<reference evidence="2 3" key="1">
    <citation type="submission" date="2021-06" db="EMBL/GenBank/DDBJ databases">
        <title>Genome sequence of Babesia caballi.</title>
        <authorList>
            <person name="Yamagishi J."/>
            <person name="Kidaka T."/>
            <person name="Ochi A."/>
        </authorList>
    </citation>
    <scope>NUCLEOTIDE SEQUENCE [LARGE SCALE GENOMIC DNA]</scope>
    <source>
        <strain evidence="2">USDA-D6B2</strain>
    </source>
</reference>
<evidence type="ECO:0000256" key="1">
    <source>
        <dbReference type="SAM" id="MobiDB-lite"/>
    </source>
</evidence>
<proteinExistence type="predicted"/>
<organism evidence="2 3">
    <name type="scientific">Babesia caballi</name>
    <dbReference type="NCBI Taxonomy" id="5871"/>
    <lineage>
        <taxon>Eukaryota</taxon>
        <taxon>Sar</taxon>
        <taxon>Alveolata</taxon>
        <taxon>Apicomplexa</taxon>
        <taxon>Aconoidasida</taxon>
        <taxon>Piroplasmida</taxon>
        <taxon>Babesiidae</taxon>
        <taxon>Babesia</taxon>
    </lineage>
</organism>
<feature type="region of interest" description="Disordered" evidence="1">
    <location>
        <begin position="104"/>
        <end position="149"/>
    </location>
</feature>
<dbReference type="GeneID" id="94194121"/>
<evidence type="ECO:0000313" key="2">
    <source>
        <dbReference type="EMBL" id="GIX62640.1"/>
    </source>
</evidence>
<dbReference type="Proteomes" id="UP001497744">
    <property type="component" value="Unassembled WGS sequence"/>
</dbReference>
<comment type="caution">
    <text evidence="2">The sequence shown here is derived from an EMBL/GenBank/DDBJ whole genome shotgun (WGS) entry which is preliminary data.</text>
</comment>
<evidence type="ECO:0000313" key="3">
    <source>
        <dbReference type="Proteomes" id="UP001497744"/>
    </source>
</evidence>
<feature type="compositionally biased region" description="Basic and acidic residues" evidence="1">
    <location>
        <begin position="256"/>
        <end position="276"/>
    </location>
</feature>
<name>A0AAV4LST4_BABCB</name>
<dbReference type="AlphaFoldDB" id="A0AAV4LST4"/>
<keyword evidence="3" id="KW-1185">Reference proteome</keyword>
<gene>
    <name evidence="2" type="ORF">BcabD6B2_20750</name>
</gene>
<feature type="compositionally biased region" description="Acidic residues" evidence="1">
    <location>
        <begin position="133"/>
        <end position="148"/>
    </location>
</feature>
<feature type="compositionally biased region" description="Basic and acidic residues" evidence="1">
    <location>
        <begin position="294"/>
        <end position="305"/>
    </location>
</feature>
<protein>
    <submittedName>
        <fullName evidence="2">Uncharacterized protein</fullName>
    </submittedName>
</protein>
<feature type="compositionally biased region" description="Acidic residues" evidence="1">
    <location>
        <begin position="283"/>
        <end position="293"/>
    </location>
</feature>
<feature type="region of interest" description="Disordered" evidence="1">
    <location>
        <begin position="256"/>
        <end position="316"/>
    </location>
</feature>
<dbReference type="RefSeq" id="XP_067714709.1">
    <property type="nucleotide sequence ID" value="XM_067858608.1"/>
</dbReference>
<accession>A0AAV4LST4</accession>
<dbReference type="EMBL" id="BPLF01000002">
    <property type="protein sequence ID" value="GIX62640.1"/>
    <property type="molecule type" value="Genomic_DNA"/>
</dbReference>